<evidence type="ECO:0000313" key="4">
    <source>
        <dbReference type="Proteomes" id="UP000321947"/>
    </source>
</evidence>
<organism evidence="2 4">
    <name type="scientific">Cucumis melo var. makuwa</name>
    <name type="common">Oriental melon</name>
    <dbReference type="NCBI Taxonomy" id="1194695"/>
    <lineage>
        <taxon>Eukaryota</taxon>
        <taxon>Viridiplantae</taxon>
        <taxon>Streptophyta</taxon>
        <taxon>Embryophyta</taxon>
        <taxon>Tracheophyta</taxon>
        <taxon>Spermatophyta</taxon>
        <taxon>Magnoliopsida</taxon>
        <taxon>eudicotyledons</taxon>
        <taxon>Gunneridae</taxon>
        <taxon>Pentapetalae</taxon>
        <taxon>rosids</taxon>
        <taxon>fabids</taxon>
        <taxon>Cucurbitales</taxon>
        <taxon>Cucurbitaceae</taxon>
        <taxon>Benincaseae</taxon>
        <taxon>Cucumis</taxon>
    </lineage>
</organism>
<dbReference type="OrthoDB" id="1934635at2759"/>
<dbReference type="Proteomes" id="UP000321947">
    <property type="component" value="Unassembled WGS sequence"/>
</dbReference>
<evidence type="ECO:0000313" key="2">
    <source>
        <dbReference type="EMBL" id="TYJ96861.1"/>
    </source>
</evidence>
<dbReference type="EMBL" id="SSTD01019198">
    <property type="protein sequence ID" value="TYJ96861.1"/>
    <property type="molecule type" value="Genomic_DNA"/>
</dbReference>
<sequence length="101" mass="11390">MKVDLPTFNGRMDVEKFLNWINNVENSFDYANTSQHKKVRSAALKLHGGASAWCDQQGHLSNECLQRRILTIEGGQEGDDSDDNIYEISTQDEGDRLSCVI</sequence>
<accession>A0A5D3BDY0</accession>
<proteinExistence type="predicted"/>
<keyword evidence="2" id="KW-0808">Transferase</keyword>
<evidence type="ECO:0000313" key="1">
    <source>
        <dbReference type="EMBL" id="KAA0054061.1"/>
    </source>
</evidence>
<evidence type="ECO:0000313" key="3">
    <source>
        <dbReference type="Proteomes" id="UP000321393"/>
    </source>
</evidence>
<keyword evidence="2" id="KW-0695">RNA-directed DNA polymerase</keyword>
<keyword evidence="2" id="KW-0548">Nucleotidyltransferase</keyword>
<dbReference type="Proteomes" id="UP000321393">
    <property type="component" value="Unassembled WGS sequence"/>
</dbReference>
<name>A0A5D3BDY0_CUCMM</name>
<dbReference type="GO" id="GO:0003964">
    <property type="term" value="F:RNA-directed DNA polymerase activity"/>
    <property type="evidence" value="ECO:0007669"/>
    <property type="project" value="UniProtKB-KW"/>
</dbReference>
<reference evidence="3 4" key="1">
    <citation type="submission" date="2019-08" db="EMBL/GenBank/DDBJ databases">
        <title>Draft genome sequences of two oriental melons (Cucumis melo L. var makuwa).</title>
        <authorList>
            <person name="Kwon S.-Y."/>
        </authorList>
    </citation>
    <scope>NUCLEOTIDE SEQUENCE [LARGE SCALE GENOMIC DNA]</scope>
    <source>
        <strain evidence="4">cv. Chang Bougi</strain>
        <strain evidence="3">cv. SW 3</strain>
        <tissue evidence="2">Leaf</tissue>
    </source>
</reference>
<protein>
    <submittedName>
        <fullName evidence="2">Reverse transcriptase</fullName>
    </submittedName>
</protein>
<gene>
    <name evidence="2" type="ORF">E5676_scaffold10G00160</name>
    <name evidence="1" type="ORF">E6C27_scaffold318G001330</name>
</gene>
<dbReference type="AlphaFoldDB" id="A0A5D3BDY0"/>
<comment type="caution">
    <text evidence="2">The sequence shown here is derived from an EMBL/GenBank/DDBJ whole genome shotgun (WGS) entry which is preliminary data.</text>
</comment>
<dbReference type="EMBL" id="SSTE01008974">
    <property type="protein sequence ID" value="KAA0054061.1"/>
    <property type="molecule type" value="Genomic_DNA"/>
</dbReference>